<protein>
    <submittedName>
        <fullName evidence="1">Class I SAM-dependent methyltransferase</fullName>
    </submittedName>
</protein>
<evidence type="ECO:0000313" key="2">
    <source>
        <dbReference type="Proteomes" id="UP001431449"/>
    </source>
</evidence>
<name>A0ABT0GCT8_9GAMM</name>
<dbReference type="GO" id="GO:0008168">
    <property type="term" value="F:methyltransferase activity"/>
    <property type="evidence" value="ECO:0007669"/>
    <property type="project" value="UniProtKB-KW"/>
</dbReference>
<accession>A0ABT0GCT8</accession>
<dbReference type="Proteomes" id="UP001431449">
    <property type="component" value="Unassembled WGS sequence"/>
</dbReference>
<dbReference type="Gene3D" id="3.40.50.150">
    <property type="entry name" value="Vaccinia Virus protein VP39"/>
    <property type="match status" value="1"/>
</dbReference>
<proteinExistence type="predicted"/>
<keyword evidence="1" id="KW-0489">Methyltransferase</keyword>
<keyword evidence="1" id="KW-0808">Transferase</keyword>
<dbReference type="RefSeq" id="WP_248204453.1">
    <property type="nucleotide sequence ID" value="NZ_JALNMH010000001.1"/>
</dbReference>
<dbReference type="EMBL" id="JALNMH010000001">
    <property type="protein sequence ID" value="MCK7592346.1"/>
    <property type="molecule type" value="Genomic_DNA"/>
</dbReference>
<comment type="caution">
    <text evidence="1">The sequence shown here is derived from an EMBL/GenBank/DDBJ whole genome shotgun (WGS) entry which is preliminary data.</text>
</comment>
<gene>
    <name evidence="1" type="ORF">M0G41_01535</name>
</gene>
<organism evidence="1 2">
    <name type="scientific">Pseudomarimonas salicorniae</name>
    <dbReference type="NCBI Taxonomy" id="2933270"/>
    <lineage>
        <taxon>Bacteria</taxon>
        <taxon>Pseudomonadati</taxon>
        <taxon>Pseudomonadota</taxon>
        <taxon>Gammaproteobacteria</taxon>
        <taxon>Lysobacterales</taxon>
        <taxon>Lysobacteraceae</taxon>
        <taxon>Pseudomarimonas</taxon>
    </lineage>
</organism>
<dbReference type="GO" id="GO:0032259">
    <property type="term" value="P:methylation"/>
    <property type="evidence" value="ECO:0007669"/>
    <property type="project" value="UniProtKB-KW"/>
</dbReference>
<evidence type="ECO:0000313" key="1">
    <source>
        <dbReference type="EMBL" id="MCK7592346.1"/>
    </source>
</evidence>
<sequence length="71" mass="8438">MRPRPEPESLARAREDTPRVYESRAAGWDRHRPRQLFERRWLDRWLARLPDRPRVLDLGCGAGEPITGYLL</sequence>
<keyword evidence="2" id="KW-1185">Reference proteome</keyword>
<dbReference type="InterPro" id="IPR029063">
    <property type="entry name" value="SAM-dependent_MTases_sf"/>
</dbReference>
<dbReference type="SUPFAM" id="SSF53335">
    <property type="entry name" value="S-adenosyl-L-methionine-dependent methyltransferases"/>
    <property type="match status" value="1"/>
</dbReference>
<reference evidence="1" key="1">
    <citation type="submission" date="2022-04" db="EMBL/GenBank/DDBJ databases">
        <title>Lysobacter sp. CAU 1642 isolated from sea sand.</title>
        <authorList>
            <person name="Kim W."/>
        </authorList>
    </citation>
    <scope>NUCLEOTIDE SEQUENCE</scope>
    <source>
        <strain evidence="1">CAU 1642</strain>
    </source>
</reference>